<sequence length="342" mass="35724">MADRNVSRGRSNRLRARWAAVCAGLALSLTGALPGMAAASGTPAAAASDTPAPPRPPGRLLDGPAAFLGGFLHPDAPPAGADDWGCRPTRKHPRPVVLLHATWANAHANWSMLAPWLKQQGYCVFAPNYGGAPGSPFKASGPVPVSARQIAGYVDRVLEATGARQVDLVGHSQGGGVTPRWYLRFEGGTDPAHPKQNKVRRLIGLAPSNHGTTALGLGTLATALGLNPAISAVVGQAWSDQMVGSEVNQKLDRDGDTQPGVHYTVIATRLDEVVTPYTNQFLTARPGAKVRNITIQDVCPEDLSEHVSIAYDTNAAQLVSNALDPAHAKPVQCGLSLPVLGG</sequence>
<dbReference type="GO" id="GO:0016787">
    <property type="term" value="F:hydrolase activity"/>
    <property type="evidence" value="ECO:0007669"/>
    <property type="project" value="UniProtKB-KW"/>
</dbReference>
<keyword evidence="4" id="KW-0378">Hydrolase</keyword>
<feature type="domain" description="AB hydrolase-1" evidence="3">
    <location>
        <begin position="95"/>
        <end position="212"/>
    </location>
</feature>
<feature type="compositionally biased region" description="Low complexity" evidence="1">
    <location>
        <begin position="39"/>
        <end position="50"/>
    </location>
</feature>
<evidence type="ECO:0000256" key="1">
    <source>
        <dbReference type="SAM" id="MobiDB-lite"/>
    </source>
</evidence>
<dbReference type="InterPro" id="IPR000073">
    <property type="entry name" value="AB_hydrolase_1"/>
</dbReference>
<dbReference type="Pfam" id="PF00561">
    <property type="entry name" value="Abhydrolase_1"/>
    <property type="match status" value="1"/>
</dbReference>
<dbReference type="InterPro" id="IPR002918">
    <property type="entry name" value="Lipase_EstA/Esterase_EstB"/>
</dbReference>
<feature type="region of interest" description="Disordered" evidence="1">
    <location>
        <begin position="39"/>
        <end position="60"/>
    </location>
</feature>
<feature type="chain" id="PRO_5045591973" evidence="2">
    <location>
        <begin position="38"/>
        <end position="342"/>
    </location>
</feature>
<dbReference type="Proteomes" id="UP001499984">
    <property type="component" value="Unassembled WGS sequence"/>
</dbReference>
<dbReference type="EMBL" id="BAAAZY010000005">
    <property type="protein sequence ID" value="GAA4044750.1"/>
    <property type="molecule type" value="Genomic_DNA"/>
</dbReference>
<feature type="signal peptide" evidence="2">
    <location>
        <begin position="1"/>
        <end position="37"/>
    </location>
</feature>
<dbReference type="RefSeq" id="WP_345009442.1">
    <property type="nucleotide sequence ID" value="NZ_BAAAZY010000005.1"/>
</dbReference>
<dbReference type="Gene3D" id="3.40.50.1820">
    <property type="entry name" value="alpha/beta hydrolase"/>
    <property type="match status" value="1"/>
</dbReference>
<comment type="caution">
    <text evidence="4">The sequence shown here is derived from an EMBL/GenBank/DDBJ whole genome shotgun (WGS) entry which is preliminary data.</text>
</comment>
<keyword evidence="2" id="KW-0732">Signal</keyword>
<evidence type="ECO:0000259" key="3">
    <source>
        <dbReference type="Pfam" id="PF00561"/>
    </source>
</evidence>
<gene>
    <name evidence="4" type="ORF">GCM10022233_12740</name>
</gene>
<evidence type="ECO:0000313" key="4">
    <source>
        <dbReference type="EMBL" id="GAA4044750.1"/>
    </source>
</evidence>
<dbReference type="InterPro" id="IPR029058">
    <property type="entry name" value="AB_hydrolase_fold"/>
</dbReference>
<keyword evidence="5" id="KW-1185">Reference proteome</keyword>
<protein>
    <submittedName>
        <fullName evidence="4">Alpha/beta fold hydrolase</fullName>
    </submittedName>
</protein>
<organism evidence="4 5">
    <name type="scientific">Streptomyces shaanxiensis</name>
    <dbReference type="NCBI Taxonomy" id="653357"/>
    <lineage>
        <taxon>Bacteria</taxon>
        <taxon>Bacillati</taxon>
        <taxon>Actinomycetota</taxon>
        <taxon>Actinomycetes</taxon>
        <taxon>Kitasatosporales</taxon>
        <taxon>Streptomycetaceae</taxon>
        <taxon>Streptomyces</taxon>
    </lineage>
</organism>
<accession>A0ABP7UJ97</accession>
<reference evidence="5" key="1">
    <citation type="journal article" date="2019" name="Int. J. Syst. Evol. Microbiol.">
        <title>The Global Catalogue of Microorganisms (GCM) 10K type strain sequencing project: providing services to taxonomists for standard genome sequencing and annotation.</title>
        <authorList>
            <consortium name="The Broad Institute Genomics Platform"/>
            <consortium name="The Broad Institute Genome Sequencing Center for Infectious Disease"/>
            <person name="Wu L."/>
            <person name="Ma J."/>
        </authorList>
    </citation>
    <scope>NUCLEOTIDE SEQUENCE [LARGE SCALE GENOMIC DNA]</scope>
    <source>
        <strain evidence="5">JCM 16925</strain>
    </source>
</reference>
<dbReference type="SUPFAM" id="SSF53474">
    <property type="entry name" value="alpha/beta-Hydrolases"/>
    <property type="match status" value="1"/>
</dbReference>
<dbReference type="PANTHER" id="PTHR32015:SF1">
    <property type="entry name" value="LIPASE"/>
    <property type="match status" value="1"/>
</dbReference>
<evidence type="ECO:0000256" key="2">
    <source>
        <dbReference type="SAM" id="SignalP"/>
    </source>
</evidence>
<proteinExistence type="predicted"/>
<dbReference type="PANTHER" id="PTHR32015">
    <property type="entry name" value="FASTING INDUCED LIPASE"/>
    <property type="match status" value="1"/>
</dbReference>
<name>A0ABP7UJ97_9ACTN</name>
<evidence type="ECO:0000313" key="5">
    <source>
        <dbReference type="Proteomes" id="UP001499984"/>
    </source>
</evidence>